<evidence type="ECO:0000313" key="2">
    <source>
        <dbReference type="EMBL" id="KAH8694879.1"/>
    </source>
</evidence>
<organism evidence="2 3">
    <name type="scientific">Talaromyces proteolyticus</name>
    <dbReference type="NCBI Taxonomy" id="1131652"/>
    <lineage>
        <taxon>Eukaryota</taxon>
        <taxon>Fungi</taxon>
        <taxon>Dikarya</taxon>
        <taxon>Ascomycota</taxon>
        <taxon>Pezizomycotina</taxon>
        <taxon>Eurotiomycetes</taxon>
        <taxon>Eurotiomycetidae</taxon>
        <taxon>Eurotiales</taxon>
        <taxon>Trichocomaceae</taxon>
        <taxon>Talaromyces</taxon>
        <taxon>Talaromyces sect. Bacilispori</taxon>
    </lineage>
</organism>
<dbReference type="RefSeq" id="XP_046070021.1">
    <property type="nucleotide sequence ID" value="XM_046216452.1"/>
</dbReference>
<keyword evidence="1" id="KW-0732">Signal</keyword>
<sequence>MHRHIFSLTTLVAILGHVSADCQLSNTLTEAETSPETRTELCIPQGEGSWTFAMDISEVDVPTFNGGAPWGGLAGHNAYIIYDNACIPRGVYGPSGNDCGTPYVIEENFLPYVLTVKDIDTDLGGGYFKFAYANGLYSIGNNGCTCGDLSSGLEGEQGCKCAFPLQGEPTKV</sequence>
<evidence type="ECO:0000256" key="1">
    <source>
        <dbReference type="SAM" id="SignalP"/>
    </source>
</evidence>
<dbReference type="EMBL" id="JAJTJA010000008">
    <property type="protein sequence ID" value="KAH8694879.1"/>
    <property type="molecule type" value="Genomic_DNA"/>
</dbReference>
<feature type="chain" id="PRO_5042230313" description="WSC domain-containing protein" evidence="1">
    <location>
        <begin position="21"/>
        <end position="172"/>
    </location>
</feature>
<name>A0AAD4KKL8_9EURO</name>
<proteinExistence type="predicted"/>
<dbReference type="AlphaFoldDB" id="A0AAD4KKL8"/>
<evidence type="ECO:0008006" key="4">
    <source>
        <dbReference type="Google" id="ProtNLM"/>
    </source>
</evidence>
<evidence type="ECO:0000313" key="3">
    <source>
        <dbReference type="Proteomes" id="UP001201262"/>
    </source>
</evidence>
<comment type="caution">
    <text evidence="2">The sequence shown here is derived from an EMBL/GenBank/DDBJ whole genome shotgun (WGS) entry which is preliminary data.</text>
</comment>
<feature type="signal peptide" evidence="1">
    <location>
        <begin position="1"/>
        <end position="20"/>
    </location>
</feature>
<accession>A0AAD4KKL8</accession>
<protein>
    <recommendedName>
        <fullName evidence="4">WSC domain-containing protein</fullName>
    </recommendedName>
</protein>
<reference evidence="2" key="1">
    <citation type="submission" date="2021-12" db="EMBL/GenBank/DDBJ databases">
        <title>Convergent genome expansion in fungi linked to evolution of root-endophyte symbiosis.</title>
        <authorList>
            <consortium name="DOE Joint Genome Institute"/>
            <person name="Ke Y.-H."/>
            <person name="Bonito G."/>
            <person name="Liao H.-L."/>
            <person name="Looney B."/>
            <person name="Rojas-Flechas A."/>
            <person name="Nash J."/>
            <person name="Hameed K."/>
            <person name="Schadt C."/>
            <person name="Martin F."/>
            <person name="Crous P.W."/>
            <person name="Miettinen O."/>
            <person name="Magnuson J.K."/>
            <person name="Labbe J."/>
            <person name="Jacobson D."/>
            <person name="Doktycz M.J."/>
            <person name="Veneault-Fourrey C."/>
            <person name="Kuo A."/>
            <person name="Mondo S."/>
            <person name="Calhoun S."/>
            <person name="Riley R."/>
            <person name="Ohm R."/>
            <person name="LaButti K."/>
            <person name="Andreopoulos B."/>
            <person name="Pangilinan J."/>
            <person name="Nolan M."/>
            <person name="Tritt A."/>
            <person name="Clum A."/>
            <person name="Lipzen A."/>
            <person name="Daum C."/>
            <person name="Barry K."/>
            <person name="Grigoriev I.V."/>
            <person name="Vilgalys R."/>
        </authorList>
    </citation>
    <scope>NUCLEOTIDE SEQUENCE</scope>
    <source>
        <strain evidence="2">PMI_201</strain>
    </source>
</reference>
<dbReference type="Proteomes" id="UP001201262">
    <property type="component" value="Unassembled WGS sequence"/>
</dbReference>
<dbReference type="GeneID" id="70246739"/>
<keyword evidence="3" id="KW-1185">Reference proteome</keyword>
<gene>
    <name evidence="2" type="ORF">BGW36DRAFT_381628</name>
</gene>